<reference evidence="2 4" key="1">
    <citation type="journal article" date="2014" name="Genome Announc.">
        <title>Complete Genome Sequence of a Virulent Strain, Streptococcus iniae ISET0901, Isolated from Diseased Tilapia.</title>
        <authorList>
            <person name="Pridgeon J.W."/>
            <person name="Zhang D."/>
            <person name="Zhang L."/>
        </authorList>
    </citation>
    <scope>NUCLEOTIDE SEQUENCE [LARGE SCALE GENOMIC DNA]</scope>
    <source>
        <strain evidence="2 4">ISET0901</strain>
    </source>
</reference>
<dbReference type="Pfam" id="PF00903">
    <property type="entry name" value="Glyoxalase"/>
    <property type="match status" value="1"/>
</dbReference>
<evidence type="ECO:0000313" key="3">
    <source>
        <dbReference type="EMBL" id="RLU56339.1"/>
    </source>
</evidence>
<dbReference type="OrthoDB" id="9789012at2"/>
<dbReference type="KEGG" id="sio:DW64_06475"/>
<dbReference type="GeneID" id="35765451"/>
<dbReference type="Gene3D" id="3.10.180.10">
    <property type="entry name" value="2,3-Dihydroxybiphenyl 1,2-Dioxygenase, domain 1"/>
    <property type="match status" value="1"/>
</dbReference>
<dbReference type="SMR" id="A0A3L8GH16"/>
<name>A0A3L8GH16_STRIN</name>
<proteinExistence type="predicted"/>
<accession>A0A3L8GH16</accession>
<dbReference type="PROSITE" id="PS51819">
    <property type="entry name" value="VOC"/>
    <property type="match status" value="1"/>
</dbReference>
<dbReference type="PANTHER" id="PTHR36113:SF1">
    <property type="entry name" value="GLYOXALASE_BLEOMYCIN RESISTANCE PROTEIN_DIOXYGENASE"/>
    <property type="match status" value="1"/>
</dbReference>
<sequence>MKVSIEHIGLWVNNLEAMKEFYCQYFEAQATKRYHNPKTGFSSYFLNFGQGTRLELMHKEGLNKQDHNQFGLAHLAFSLGSREKVDAFAYAMQDKGYPIENGPRTTGDGYYEAVITDPEGNKIEVTI</sequence>
<dbReference type="STRING" id="1346.BMF34_06535"/>
<dbReference type="EMBL" id="CP007586">
    <property type="protein sequence ID" value="AHY16101.1"/>
    <property type="molecule type" value="Genomic_DNA"/>
</dbReference>
<dbReference type="EMBL" id="QLQD01000060">
    <property type="protein sequence ID" value="RLU56339.1"/>
    <property type="molecule type" value="Genomic_DNA"/>
</dbReference>
<dbReference type="Proteomes" id="UP000269148">
    <property type="component" value="Unassembled WGS sequence"/>
</dbReference>
<evidence type="ECO:0000313" key="4">
    <source>
        <dbReference type="Proteomes" id="UP000025245"/>
    </source>
</evidence>
<evidence type="ECO:0000313" key="2">
    <source>
        <dbReference type="EMBL" id="AHY16101.1"/>
    </source>
</evidence>
<keyword evidence="4" id="KW-1185">Reference proteome</keyword>
<dbReference type="InterPro" id="IPR051332">
    <property type="entry name" value="Fosfomycin_Res_Enzymes"/>
</dbReference>
<dbReference type="SUPFAM" id="SSF54593">
    <property type="entry name" value="Glyoxalase/Bleomycin resistance protein/Dihydroxybiphenyl dioxygenase"/>
    <property type="match status" value="1"/>
</dbReference>
<reference evidence="3 5" key="2">
    <citation type="submission" date="2018-06" db="EMBL/GenBank/DDBJ databases">
        <title>Mutators as drivers of adaptation in pathogenic bacteria and a risk factor for host jumps and vaccine escape.</title>
        <authorList>
            <person name="Barnes A.C."/>
            <person name="Silayeva O."/>
        </authorList>
    </citation>
    <scope>NUCLEOTIDE SEQUENCE [LARGE SCALE GENOMIC DNA]</scope>
    <source>
        <strain evidence="3 5">QMA0445</strain>
    </source>
</reference>
<dbReference type="KEGG" id="siz:SI82_06630"/>
<feature type="domain" description="VOC" evidence="1">
    <location>
        <begin position="4"/>
        <end position="127"/>
    </location>
</feature>
<evidence type="ECO:0000259" key="1">
    <source>
        <dbReference type="PROSITE" id="PS51819"/>
    </source>
</evidence>
<dbReference type="InterPro" id="IPR037523">
    <property type="entry name" value="VOC_core"/>
</dbReference>
<dbReference type="KEGG" id="siq:DQ08_06485"/>
<protein>
    <submittedName>
        <fullName evidence="3">Glyoxalase</fullName>
    </submittedName>
</protein>
<dbReference type="InterPro" id="IPR004360">
    <property type="entry name" value="Glyas_Fos-R_dOase_dom"/>
</dbReference>
<dbReference type="PANTHER" id="PTHR36113">
    <property type="entry name" value="LYASE, PUTATIVE-RELATED-RELATED"/>
    <property type="match status" value="1"/>
</dbReference>
<dbReference type="InterPro" id="IPR029068">
    <property type="entry name" value="Glyas_Bleomycin-R_OHBP_Dase"/>
</dbReference>
<dbReference type="RefSeq" id="WP_003101292.1">
    <property type="nucleotide sequence ID" value="NZ_CP010783.1"/>
</dbReference>
<evidence type="ECO:0000313" key="5">
    <source>
        <dbReference type="Proteomes" id="UP000269148"/>
    </source>
</evidence>
<gene>
    <name evidence="3" type="ORF">DIY07_06720</name>
    <name evidence="2" type="ORF">DQ08_06485</name>
</gene>
<organism evidence="3 5">
    <name type="scientific">Streptococcus iniae</name>
    <name type="common">Streptococcus shiloi</name>
    <dbReference type="NCBI Taxonomy" id="1346"/>
    <lineage>
        <taxon>Bacteria</taxon>
        <taxon>Bacillati</taxon>
        <taxon>Bacillota</taxon>
        <taxon>Bacilli</taxon>
        <taxon>Lactobacillales</taxon>
        <taxon>Streptococcaceae</taxon>
        <taxon>Streptococcus</taxon>
    </lineage>
</organism>
<dbReference type="Proteomes" id="UP000025245">
    <property type="component" value="Chromosome"/>
</dbReference>
<dbReference type="AlphaFoldDB" id="A0A3L8GH16"/>